<feature type="compositionally biased region" description="Basic and acidic residues" evidence="8">
    <location>
        <begin position="185"/>
        <end position="204"/>
    </location>
</feature>
<evidence type="ECO:0000313" key="11">
    <source>
        <dbReference type="EMBL" id="KAF0695565.1"/>
    </source>
</evidence>
<reference evidence="11" key="2">
    <citation type="submission" date="2019-06" db="EMBL/GenBank/DDBJ databases">
        <title>Genomics analysis of Aphanomyces spp. identifies a new class of oomycete effector associated with host adaptation.</title>
        <authorList>
            <person name="Gaulin E."/>
        </authorList>
    </citation>
    <scope>NUCLEOTIDE SEQUENCE</scope>
    <source>
        <strain evidence="11">CBS 578.67</strain>
    </source>
</reference>
<dbReference type="SUPFAM" id="SSF49265">
    <property type="entry name" value="Fibronectin type III"/>
    <property type="match status" value="1"/>
</dbReference>
<keyword evidence="7" id="KW-0175">Coiled coil</keyword>
<dbReference type="PROSITE" id="PS50853">
    <property type="entry name" value="FN3"/>
    <property type="match status" value="1"/>
</dbReference>
<dbReference type="GO" id="GO:0005737">
    <property type="term" value="C:cytoplasm"/>
    <property type="evidence" value="ECO:0007669"/>
    <property type="project" value="TreeGrafter"/>
</dbReference>
<evidence type="ECO:0000259" key="9">
    <source>
        <dbReference type="PROSITE" id="PS50237"/>
    </source>
</evidence>
<dbReference type="Gene3D" id="3.30.2160.10">
    <property type="entry name" value="Hect, E3 ligase catalytic domain"/>
    <property type="match status" value="1"/>
</dbReference>
<dbReference type="InterPro" id="IPR036116">
    <property type="entry name" value="FN3_sf"/>
</dbReference>
<feature type="active site" description="Glycyl thioester intermediate" evidence="6">
    <location>
        <position position="757"/>
    </location>
</feature>
<dbReference type="SMART" id="SM00060">
    <property type="entry name" value="FN3"/>
    <property type="match status" value="1"/>
</dbReference>
<dbReference type="Gene3D" id="2.60.40.10">
    <property type="entry name" value="Immunoglobulins"/>
    <property type="match status" value="1"/>
</dbReference>
<dbReference type="GO" id="GO:0000209">
    <property type="term" value="P:protein polyubiquitination"/>
    <property type="evidence" value="ECO:0007669"/>
    <property type="project" value="TreeGrafter"/>
</dbReference>
<feature type="domain" description="Fibronectin type-III" evidence="10">
    <location>
        <begin position="267"/>
        <end position="360"/>
    </location>
</feature>
<organism evidence="12 13">
    <name type="scientific">Aphanomyces stellatus</name>
    <dbReference type="NCBI Taxonomy" id="120398"/>
    <lineage>
        <taxon>Eukaryota</taxon>
        <taxon>Sar</taxon>
        <taxon>Stramenopiles</taxon>
        <taxon>Oomycota</taxon>
        <taxon>Saprolegniomycetes</taxon>
        <taxon>Saprolegniales</taxon>
        <taxon>Verrucalvaceae</taxon>
        <taxon>Aphanomyces</taxon>
    </lineage>
</organism>
<feature type="domain" description="HECT" evidence="9">
    <location>
        <begin position="468"/>
        <end position="789"/>
    </location>
</feature>
<dbReference type="AlphaFoldDB" id="A0A485KYU0"/>
<dbReference type="Proteomes" id="UP000332933">
    <property type="component" value="Unassembled WGS sequence"/>
</dbReference>
<dbReference type="EMBL" id="VJMH01005466">
    <property type="protein sequence ID" value="KAF0695565.1"/>
    <property type="molecule type" value="Genomic_DNA"/>
</dbReference>
<dbReference type="Pfam" id="PF00041">
    <property type="entry name" value="fn3"/>
    <property type="match status" value="1"/>
</dbReference>
<dbReference type="GO" id="GO:0061630">
    <property type="term" value="F:ubiquitin protein ligase activity"/>
    <property type="evidence" value="ECO:0007669"/>
    <property type="project" value="UniProtKB-EC"/>
</dbReference>
<feature type="region of interest" description="Disordered" evidence="8">
    <location>
        <begin position="185"/>
        <end position="208"/>
    </location>
</feature>
<dbReference type="InterPro" id="IPR013783">
    <property type="entry name" value="Ig-like_fold"/>
</dbReference>
<dbReference type="SUPFAM" id="SSF56204">
    <property type="entry name" value="Hect, E3 ligase catalytic domain"/>
    <property type="match status" value="1"/>
</dbReference>
<feature type="coiled-coil region" evidence="7">
    <location>
        <begin position="24"/>
        <end position="51"/>
    </location>
</feature>
<evidence type="ECO:0000256" key="3">
    <source>
        <dbReference type="ARBA" id="ARBA00012485"/>
    </source>
</evidence>
<dbReference type="InterPro" id="IPR003961">
    <property type="entry name" value="FN3_dom"/>
</dbReference>
<dbReference type="InterPro" id="IPR035983">
    <property type="entry name" value="Hect_E3_ubiquitin_ligase"/>
</dbReference>
<evidence type="ECO:0000256" key="1">
    <source>
        <dbReference type="ARBA" id="ARBA00000885"/>
    </source>
</evidence>
<keyword evidence="13" id="KW-1185">Reference proteome</keyword>
<dbReference type="Pfam" id="PF00632">
    <property type="entry name" value="HECT"/>
    <property type="match status" value="1"/>
</dbReference>
<evidence type="ECO:0000256" key="7">
    <source>
        <dbReference type="SAM" id="Coils"/>
    </source>
</evidence>
<dbReference type="CDD" id="cd00063">
    <property type="entry name" value="FN3"/>
    <property type="match status" value="1"/>
</dbReference>
<dbReference type="SMART" id="SM00119">
    <property type="entry name" value="HECTc"/>
    <property type="match status" value="1"/>
</dbReference>
<dbReference type="GO" id="GO:0006511">
    <property type="term" value="P:ubiquitin-dependent protein catabolic process"/>
    <property type="evidence" value="ECO:0007669"/>
    <property type="project" value="TreeGrafter"/>
</dbReference>
<dbReference type="PANTHER" id="PTHR11254:SF67">
    <property type="entry name" value="E3 UBIQUITIN-PROTEIN LIGASE HUWE1"/>
    <property type="match status" value="1"/>
</dbReference>
<sequence length="789" mass="88623">MGGRVSASAKRIAADRLHLAAGSKDESEFDLDEEERRIKDLKEKNKQVVTYVVENLFPYAPVSIKIQRLDDEMVDEQRVGKKKKSYLWITIDEYILKQQNVPLDTTVSYPLVVAIDSTGNAYVTDRNNTQRKLKSQDIVTLATAKTPPPPPEAVVLAEASGTSLKEGKHFLCVISSLASVQALPGHDDPQAMVDPRDQPPRLPRDPLQPGMPHGLCLPRQSPQPRGTLMEQRLSSSTSSCLTHNSQGWSEFGPVSGPFSTLAGVPEKPQPPFAAVISDSFIHVCWAPAINNGAPILAYFVEMKEVADKNAAFVEVYKGRECGYLVPGLTPKSIYIFRLKALNAVGETLWVESKPLRTKEFARPEVQELPTGGTDRWVECWDAKEEKVFYFNKWTCQRSYEVPVEVLEARKKAGAADDVESPEMAFRKKRFHFHRELRAHVPPQTAPFELTLTRATMLEDTVARFGRASKKDLMQKPRITFEGEGGIDSGGLTKDWYLQVSQLAAKKEHGLFRPLDKGLLELDPDGDSPDHLKLFRFLGKFLAKAIFDRHVVHLPLAPVLYKHLVGLAVTEADLVAMDPQFHKSLQWIRDNDVTDVLYETFSITRAHNVVVDLKENGRNVDVTEANKAEYVHLMMQWRTEFAVRPQLDAILTGMHMLLPTSALHCFEWTELDLLLNGNPTIDVDLLRANVAFQGGYDATAQVVLWLWQALRTWDNPKRQLFLKFATGSPSIPLDGFEPPFTITKSDLEPTALPRSHTCFNQLVLPEYLSFGVLTEKMTFAIQNTEGFELS</sequence>
<name>A0A485KYU0_9STRA</name>
<comment type="pathway">
    <text evidence="2">Protein modification; protein ubiquitination.</text>
</comment>
<evidence type="ECO:0000256" key="5">
    <source>
        <dbReference type="ARBA" id="ARBA00022786"/>
    </source>
</evidence>
<comment type="catalytic activity">
    <reaction evidence="1">
        <text>S-ubiquitinyl-[E2 ubiquitin-conjugating enzyme]-L-cysteine + [acceptor protein]-L-lysine = [E2 ubiquitin-conjugating enzyme]-L-cysteine + N(6)-ubiquitinyl-[acceptor protein]-L-lysine.</text>
        <dbReference type="EC" id="2.3.2.26"/>
    </reaction>
</comment>
<evidence type="ECO:0000259" key="10">
    <source>
        <dbReference type="PROSITE" id="PS50853"/>
    </source>
</evidence>
<dbReference type="PANTHER" id="PTHR11254">
    <property type="entry name" value="HECT DOMAIN UBIQUITIN-PROTEIN LIGASE"/>
    <property type="match status" value="1"/>
</dbReference>
<dbReference type="InterPro" id="IPR050409">
    <property type="entry name" value="E3_ubiq-protein_ligase"/>
</dbReference>
<dbReference type="OrthoDB" id="8068875at2759"/>
<keyword evidence="4" id="KW-0808">Transferase</keyword>
<evidence type="ECO:0000256" key="8">
    <source>
        <dbReference type="SAM" id="MobiDB-lite"/>
    </source>
</evidence>
<keyword evidence="5 6" id="KW-0833">Ubl conjugation pathway</keyword>
<accession>A0A485KYU0</accession>
<evidence type="ECO:0000313" key="12">
    <source>
        <dbReference type="EMBL" id="VFT90442.1"/>
    </source>
</evidence>
<dbReference type="EMBL" id="CAADRA010005487">
    <property type="protein sequence ID" value="VFT90442.1"/>
    <property type="molecule type" value="Genomic_DNA"/>
</dbReference>
<dbReference type="InterPro" id="IPR000569">
    <property type="entry name" value="HECT_dom"/>
</dbReference>
<dbReference type="CDD" id="cd00078">
    <property type="entry name" value="HECTc"/>
    <property type="match status" value="1"/>
</dbReference>
<dbReference type="PROSITE" id="PS50237">
    <property type="entry name" value="HECT"/>
    <property type="match status" value="1"/>
</dbReference>
<proteinExistence type="predicted"/>
<gene>
    <name evidence="12" type="primary">Aste57867_13605</name>
    <name evidence="11" type="ORF">As57867_013555</name>
    <name evidence="12" type="ORF">ASTE57867_13605</name>
</gene>
<dbReference type="Gene3D" id="3.30.2410.10">
    <property type="entry name" value="Hect, E3 ligase catalytic domain"/>
    <property type="match status" value="1"/>
</dbReference>
<dbReference type="FunFam" id="3.30.2160.10:FF:000001">
    <property type="entry name" value="E3 ubiquitin-protein ligase NEDD4-like"/>
    <property type="match status" value="1"/>
</dbReference>
<dbReference type="EC" id="2.3.2.26" evidence="3"/>
<evidence type="ECO:0000256" key="2">
    <source>
        <dbReference type="ARBA" id="ARBA00004906"/>
    </source>
</evidence>
<evidence type="ECO:0000256" key="4">
    <source>
        <dbReference type="ARBA" id="ARBA00022679"/>
    </source>
</evidence>
<evidence type="ECO:0000313" key="13">
    <source>
        <dbReference type="Proteomes" id="UP000332933"/>
    </source>
</evidence>
<protein>
    <recommendedName>
        <fullName evidence="3">HECT-type E3 ubiquitin transferase</fullName>
        <ecNumber evidence="3">2.3.2.26</ecNumber>
    </recommendedName>
</protein>
<evidence type="ECO:0000256" key="6">
    <source>
        <dbReference type="PROSITE-ProRule" id="PRU00104"/>
    </source>
</evidence>
<reference evidence="12 13" key="1">
    <citation type="submission" date="2019-03" db="EMBL/GenBank/DDBJ databases">
        <authorList>
            <person name="Gaulin E."/>
            <person name="Dumas B."/>
        </authorList>
    </citation>
    <scope>NUCLEOTIDE SEQUENCE [LARGE SCALE GENOMIC DNA]</scope>
    <source>
        <strain evidence="12">CBS 568.67</strain>
    </source>
</reference>
<dbReference type="Gene3D" id="2.20.70.10">
    <property type="match status" value="1"/>
</dbReference>
<dbReference type="Gene3D" id="3.90.1750.10">
    <property type="entry name" value="Hect, E3 ligase catalytic domains"/>
    <property type="match status" value="1"/>
</dbReference>